<dbReference type="WBParaSite" id="ACRNAN_Path_1592.g6183.t1">
    <property type="protein sequence ID" value="ACRNAN_Path_1592.g6183.t1"/>
    <property type="gene ID" value="ACRNAN_Path_1592.g6183"/>
</dbReference>
<name>A0A914C2G8_9BILA</name>
<proteinExistence type="predicted"/>
<accession>A0A914C2G8</accession>
<reference evidence="3" key="1">
    <citation type="submission" date="2022-11" db="UniProtKB">
        <authorList>
            <consortium name="WormBaseParasite"/>
        </authorList>
    </citation>
    <scope>IDENTIFICATION</scope>
</reference>
<protein>
    <submittedName>
        <fullName evidence="3">Uncharacterized protein</fullName>
    </submittedName>
</protein>
<keyword evidence="1" id="KW-0812">Transmembrane</keyword>
<evidence type="ECO:0000313" key="2">
    <source>
        <dbReference type="Proteomes" id="UP000887540"/>
    </source>
</evidence>
<keyword evidence="1" id="KW-0472">Membrane</keyword>
<keyword evidence="2" id="KW-1185">Reference proteome</keyword>
<sequence>MCWWCPKIKCCRICHPRLWLNLVLTLAVIVIFTAIGFQLERSIPCWKAQFNRSNYLVGGGNKKVIAKTIQDQQEKEEENLERLCKNARNFIPILHYMTTPAFFIIIAALLGHVLVSLKQRPKDPDREEIGKKPVARHCSVYVGYPCHKCGQVCTELRHLPSTASATYESNAGDLNHMGQVHPEERFKHAIGDHNETEML</sequence>
<organism evidence="2 3">
    <name type="scientific">Acrobeloides nanus</name>
    <dbReference type="NCBI Taxonomy" id="290746"/>
    <lineage>
        <taxon>Eukaryota</taxon>
        <taxon>Metazoa</taxon>
        <taxon>Ecdysozoa</taxon>
        <taxon>Nematoda</taxon>
        <taxon>Chromadorea</taxon>
        <taxon>Rhabditida</taxon>
        <taxon>Tylenchina</taxon>
        <taxon>Cephalobomorpha</taxon>
        <taxon>Cephaloboidea</taxon>
        <taxon>Cephalobidae</taxon>
        <taxon>Acrobeloides</taxon>
    </lineage>
</organism>
<feature type="transmembrane region" description="Helical" evidence="1">
    <location>
        <begin position="18"/>
        <end position="37"/>
    </location>
</feature>
<dbReference type="AlphaFoldDB" id="A0A914C2G8"/>
<dbReference type="Proteomes" id="UP000887540">
    <property type="component" value="Unplaced"/>
</dbReference>
<keyword evidence="1" id="KW-1133">Transmembrane helix</keyword>
<feature type="transmembrane region" description="Helical" evidence="1">
    <location>
        <begin position="93"/>
        <end position="117"/>
    </location>
</feature>
<evidence type="ECO:0000313" key="3">
    <source>
        <dbReference type="WBParaSite" id="ACRNAN_Path_1592.g6183.t1"/>
    </source>
</evidence>
<evidence type="ECO:0000256" key="1">
    <source>
        <dbReference type="SAM" id="Phobius"/>
    </source>
</evidence>